<keyword evidence="2" id="KW-1133">Transmembrane helix</keyword>
<organism evidence="4 5">
    <name type="scientific">Shackletoniella antarctica</name>
    <dbReference type="NCBI Taxonomy" id="268115"/>
    <lineage>
        <taxon>Bacteria</taxon>
        <taxon>Bacillati</taxon>
        <taxon>Cyanobacteriota</taxon>
        <taxon>Cyanophyceae</taxon>
        <taxon>Oculatellales</taxon>
        <taxon>Oculatellaceae</taxon>
        <taxon>Shackletoniella</taxon>
    </lineage>
</organism>
<gene>
    <name evidence="4" type="ORF">DCF17_06685</name>
</gene>
<dbReference type="SMART" id="SM00198">
    <property type="entry name" value="SCP"/>
    <property type="match status" value="1"/>
</dbReference>
<keyword evidence="2" id="KW-0472">Membrane</keyword>
<dbReference type="Proteomes" id="UP000249081">
    <property type="component" value="Unassembled WGS sequence"/>
</dbReference>
<feature type="domain" description="SCP" evidence="3">
    <location>
        <begin position="158"/>
        <end position="280"/>
    </location>
</feature>
<name>A0A2W4WDD0_9CYAN</name>
<evidence type="ECO:0000259" key="3">
    <source>
        <dbReference type="SMART" id="SM00198"/>
    </source>
</evidence>
<dbReference type="Gene3D" id="3.40.33.10">
    <property type="entry name" value="CAP"/>
    <property type="match status" value="1"/>
</dbReference>
<evidence type="ECO:0000313" key="5">
    <source>
        <dbReference type="Proteomes" id="UP000249081"/>
    </source>
</evidence>
<feature type="compositionally biased region" description="Low complexity" evidence="1">
    <location>
        <begin position="126"/>
        <end position="135"/>
    </location>
</feature>
<dbReference type="EMBL" id="QBMN01000033">
    <property type="protein sequence ID" value="PZO43054.1"/>
    <property type="molecule type" value="Genomic_DNA"/>
</dbReference>
<dbReference type="PANTHER" id="PTHR31157">
    <property type="entry name" value="SCP DOMAIN-CONTAINING PROTEIN"/>
    <property type="match status" value="1"/>
</dbReference>
<feature type="region of interest" description="Disordered" evidence="1">
    <location>
        <begin position="113"/>
        <end position="138"/>
    </location>
</feature>
<dbReference type="InterPro" id="IPR014044">
    <property type="entry name" value="CAP_dom"/>
</dbReference>
<evidence type="ECO:0000313" key="4">
    <source>
        <dbReference type="EMBL" id="PZO43054.1"/>
    </source>
</evidence>
<reference evidence="4 5" key="2">
    <citation type="submission" date="2018-06" db="EMBL/GenBank/DDBJ databases">
        <title>Metagenomic assembly of (sub)arctic Cyanobacteria and their associated microbiome from non-axenic cultures.</title>
        <authorList>
            <person name="Baurain D."/>
        </authorList>
    </citation>
    <scope>NUCLEOTIDE SEQUENCE [LARGE SCALE GENOMIC DNA]</scope>
    <source>
        <strain evidence="4">ULC041bin1</strain>
    </source>
</reference>
<sequence length="282" mass="30411">MSLHALHRRMRFCCIWVVAMKSWTGAALITVLSMAAIAPSPAQTSSPVRIGNGNVGNGSAYELWRMNRGSSFQLKVWRGASPTSASPTCTYNFASNRDAMAFWREISRLQGCPGQGAQVQSANPGSTTRSSTRSSQQVTRIETVPGTPTATQPAALGNVEREILALVNAERQRAGVRPLSLNSRLTTAAQRHAEDMARTRQFSHTGSNGSSVRDRATASGYRSSYVGENIGMGYINATAVMNGWMNSPGHRQNILNSNYTELGVGLVQGQGGLYWVQVFGKP</sequence>
<dbReference type="SUPFAM" id="SSF55797">
    <property type="entry name" value="PR-1-like"/>
    <property type="match status" value="1"/>
</dbReference>
<protein>
    <recommendedName>
        <fullName evidence="3">SCP domain-containing protein</fullName>
    </recommendedName>
</protein>
<evidence type="ECO:0000256" key="1">
    <source>
        <dbReference type="SAM" id="MobiDB-lite"/>
    </source>
</evidence>
<dbReference type="Pfam" id="PF00188">
    <property type="entry name" value="CAP"/>
    <property type="match status" value="1"/>
</dbReference>
<keyword evidence="2" id="KW-0812">Transmembrane</keyword>
<proteinExistence type="predicted"/>
<feature type="transmembrane region" description="Helical" evidence="2">
    <location>
        <begin position="12"/>
        <end position="37"/>
    </location>
</feature>
<dbReference type="PANTHER" id="PTHR31157:SF1">
    <property type="entry name" value="SCP DOMAIN-CONTAINING PROTEIN"/>
    <property type="match status" value="1"/>
</dbReference>
<feature type="compositionally biased region" description="Polar residues" evidence="1">
    <location>
        <begin position="200"/>
        <end position="211"/>
    </location>
</feature>
<dbReference type="CDD" id="cd05379">
    <property type="entry name" value="CAP_bacterial"/>
    <property type="match status" value="1"/>
</dbReference>
<comment type="caution">
    <text evidence="4">The sequence shown here is derived from an EMBL/GenBank/DDBJ whole genome shotgun (WGS) entry which is preliminary data.</text>
</comment>
<dbReference type="AlphaFoldDB" id="A0A2W4WDD0"/>
<feature type="region of interest" description="Disordered" evidence="1">
    <location>
        <begin position="197"/>
        <end position="216"/>
    </location>
</feature>
<evidence type="ECO:0000256" key="2">
    <source>
        <dbReference type="SAM" id="Phobius"/>
    </source>
</evidence>
<reference evidence="5" key="1">
    <citation type="submission" date="2018-04" db="EMBL/GenBank/DDBJ databases">
        <authorList>
            <person name="Cornet L."/>
        </authorList>
    </citation>
    <scope>NUCLEOTIDE SEQUENCE [LARGE SCALE GENOMIC DNA]</scope>
</reference>
<accession>A0A2W4WDD0</accession>
<dbReference type="InterPro" id="IPR035940">
    <property type="entry name" value="CAP_sf"/>
</dbReference>